<dbReference type="PROSITE" id="PS51257">
    <property type="entry name" value="PROKAR_LIPOPROTEIN"/>
    <property type="match status" value="1"/>
</dbReference>
<dbReference type="AlphaFoldDB" id="A0A9D9IET9"/>
<dbReference type="Proteomes" id="UP000823603">
    <property type="component" value="Unassembled WGS sequence"/>
</dbReference>
<protein>
    <submittedName>
        <fullName evidence="1">Fimbrillin family protein</fullName>
    </submittedName>
</protein>
<organism evidence="1 2">
    <name type="scientific">Candidatus Cryptobacteroides faecavium</name>
    <dbReference type="NCBI Taxonomy" id="2840762"/>
    <lineage>
        <taxon>Bacteria</taxon>
        <taxon>Pseudomonadati</taxon>
        <taxon>Bacteroidota</taxon>
        <taxon>Bacteroidia</taxon>
        <taxon>Bacteroidales</taxon>
        <taxon>Candidatus Cryptobacteroides</taxon>
    </lineage>
</organism>
<comment type="caution">
    <text evidence="1">The sequence shown here is derived from an EMBL/GenBank/DDBJ whole genome shotgun (WGS) entry which is preliminary data.</text>
</comment>
<name>A0A9D9IET9_9BACT</name>
<proteinExistence type="predicted"/>
<sequence length="409" mass="45443">MLKKWICILVCGSFLLSCSDRSYRGDADTEEFVYEPLPVMVVVGDPENLFTKGSGAIDADSDTWGGAPFYVYSFRKDLSTLYTSMSSDGDEKCLVDASLDTPGSLSGKKAYVGELDSYATWAGPEKTVYYPDNVQPYDFFVYYIDDMEIPDSRITRTETSISFPVEIDGSQDLMSAKAELTDAQLDRDGLSEEERYNILNYAYSVYTAQQNIQPVVYFKHHLVRLCFYVYPHFTEDSGKQMFIEAIEVRSRTRGVFTVADRAAEKMGVDFSSDGTAADQLPLLSLKGPGGTDLIPEDEPDKYLIPPYTGDPNAELSERTPIRIGESILAAPASEYEVHLHLKEIARTGAVYRYDKVMVITLPSGDFQPGNQYSVRFSVYGMTEVKVNVGLVPWGDGGSITIDEDRPPAG</sequence>
<accession>A0A9D9IET9</accession>
<dbReference type="EMBL" id="JADIMB010000057">
    <property type="protein sequence ID" value="MBO8470910.1"/>
    <property type="molecule type" value="Genomic_DNA"/>
</dbReference>
<evidence type="ECO:0000313" key="1">
    <source>
        <dbReference type="EMBL" id="MBO8470910.1"/>
    </source>
</evidence>
<gene>
    <name evidence="1" type="ORF">IAB82_03835</name>
</gene>
<reference evidence="1" key="1">
    <citation type="submission" date="2020-10" db="EMBL/GenBank/DDBJ databases">
        <authorList>
            <person name="Gilroy R."/>
        </authorList>
    </citation>
    <scope>NUCLEOTIDE SEQUENCE</scope>
    <source>
        <strain evidence="1">B2-22910</strain>
    </source>
</reference>
<reference evidence="1" key="2">
    <citation type="journal article" date="2021" name="PeerJ">
        <title>Extensive microbial diversity within the chicken gut microbiome revealed by metagenomics and culture.</title>
        <authorList>
            <person name="Gilroy R."/>
            <person name="Ravi A."/>
            <person name="Getino M."/>
            <person name="Pursley I."/>
            <person name="Horton D.L."/>
            <person name="Alikhan N.F."/>
            <person name="Baker D."/>
            <person name="Gharbi K."/>
            <person name="Hall N."/>
            <person name="Watson M."/>
            <person name="Adriaenssens E.M."/>
            <person name="Foster-Nyarko E."/>
            <person name="Jarju S."/>
            <person name="Secka A."/>
            <person name="Antonio M."/>
            <person name="Oren A."/>
            <person name="Chaudhuri R.R."/>
            <person name="La Ragione R."/>
            <person name="Hildebrand F."/>
            <person name="Pallen M.J."/>
        </authorList>
    </citation>
    <scope>NUCLEOTIDE SEQUENCE</scope>
    <source>
        <strain evidence="1">B2-22910</strain>
    </source>
</reference>
<evidence type="ECO:0000313" key="2">
    <source>
        <dbReference type="Proteomes" id="UP000823603"/>
    </source>
</evidence>